<dbReference type="EMBL" id="JAAIIF010000008">
    <property type="protein sequence ID" value="NMM96120.1"/>
    <property type="molecule type" value="Genomic_DNA"/>
</dbReference>
<keyword evidence="2" id="KW-1133">Transmembrane helix</keyword>
<name>A0A7Y0HTF2_9BIFI</name>
<feature type="transmembrane region" description="Helical" evidence="2">
    <location>
        <begin position="329"/>
        <end position="352"/>
    </location>
</feature>
<sequence>MKKKTSVTSIFKGTLAAVSALLIYAIPLGCFIALMLLVVSMEEGSDGLTALTVSLTEGMVLLSQGVPFTFGTIRMAITPLMLAVLLIALIAQCLRKAGPKADVWLSGLLVWVLLNQFCIRFTHLQIHDDALHIAGKTALIWLLGVVLAVIPSKSATGTLRGAWRRQVPQAVRSLFTVAFVVAMSVMALLMVIGLATVIAWTVNGNEAVSRLFELINMRTGSRILTSIAYLAWLPNLMVWAVSWVAGAGFSIGDLGTFTLWVGQSTNLPPLPLFGILPSPVSNAGARLSIQMCIPVACALTAIAAMLFGPLKIRISTTTDRAEGQRLVVLMIRHALMLCGSAIIVLLLSWGMFAVANGSLGEKHLASVGVDVVASMRMVGLGLRQGFIAAWLVAAIAAALMYGVRWLLASKRSASDEPASPKISLQTTAREENDDSKSSDQEGTGLGLS</sequence>
<keyword evidence="2" id="KW-0812">Transmembrane</keyword>
<evidence type="ECO:0000256" key="2">
    <source>
        <dbReference type="SAM" id="Phobius"/>
    </source>
</evidence>
<dbReference type="Pfam" id="PF19877">
    <property type="entry name" value="DUF6350"/>
    <property type="match status" value="1"/>
</dbReference>
<feature type="transmembrane region" description="Helical" evidence="2">
    <location>
        <begin position="130"/>
        <end position="150"/>
    </location>
</feature>
<reference evidence="3 4" key="1">
    <citation type="submission" date="2020-02" db="EMBL/GenBank/DDBJ databases">
        <title>Characterization of phylogenetic diversity of novel bifidobacterial species isolated in Czech ZOOs.</title>
        <authorList>
            <person name="Lugli G.A."/>
            <person name="Vera N.B."/>
            <person name="Ventura M."/>
        </authorList>
    </citation>
    <scope>NUCLEOTIDE SEQUENCE [LARGE SCALE GENOMIC DNA]</scope>
    <source>
        <strain evidence="3 4">DSM 109960</strain>
    </source>
</reference>
<feature type="transmembrane region" description="Helical" evidence="2">
    <location>
        <begin position="68"/>
        <end position="91"/>
    </location>
</feature>
<protein>
    <submittedName>
        <fullName evidence="3">Uncharacterized protein</fullName>
    </submittedName>
</protein>
<proteinExistence type="predicted"/>
<feature type="transmembrane region" description="Helical" evidence="2">
    <location>
        <begin position="222"/>
        <end position="245"/>
    </location>
</feature>
<evidence type="ECO:0000313" key="3">
    <source>
        <dbReference type="EMBL" id="NMM96120.1"/>
    </source>
</evidence>
<evidence type="ECO:0000313" key="4">
    <source>
        <dbReference type="Proteomes" id="UP000529710"/>
    </source>
</evidence>
<keyword evidence="4" id="KW-1185">Reference proteome</keyword>
<feature type="compositionally biased region" description="Basic and acidic residues" evidence="1">
    <location>
        <begin position="428"/>
        <end position="439"/>
    </location>
</feature>
<accession>A0A7Y0HTF2</accession>
<gene>
    <name evidence="3" type="ORF">G1C98_0856</name>
</gene>
<organism evidence="3 4">
    <name type="scientific">Bifidobacterium erythrocebi</name>
    <dbReference type="NCBI Taxonomy" id="2675325"/>
    <lineage>
        <taxon>Bacteria</taxon>
        <taxon>Bacillati</taxon>
        <taxon>Actinomycetota</taxon>
        <taxon>Actinomycetes</taxon>
        <taxon>Bifidobacteriales</taxon>
        <taxon>Bifidobacteriaceae</taxon>
        <taxon>Bifidobacterium</taxon>
    </lineage>
</organism>
<dbReference type="RefSeq" id="WP_169079598.1">
    <property type="nucleotide sequence ID" value="NZ_JAAIIF010000008.1"/>
</dbReference>
<dbReference type="Proteomes" id="UP000529710">
    <property type="component" value="Unassembled WGS sequence"/>
</dbReference>
<comment type="caution">
    <text evidence="3">The sequence shown here is derived from an EMBL/GenBank/DDBJ whole genome shotgun (WGS) entry which is preliminary data.</text>
</comment>
<dbReference type="AlphaFoldDB" id="A0A7Y0HTF2"/>
<feature type="transmembrane region" description="Helical" evidence="2">
    <location>
        <begin position="171"/>
        <end position="202"/>
    </location>
</feature>
<feature type="transmembrane region" description="Helical" evidence="2">
    <location>
        <begin position="103"/>
        <end position="124"/>
    </location>
</feature>
<dbReference type="InterPro" id="IPR045931">
    <property type="entry name" value="DUF6350"/>
</dbReference>
<feature type="region of interest" description="Disordered" evidence="1">
    <location>
        <begin position="411"/>
        <end position="448"/>
    </location>
</feature>
<feature type="transmembrane region" description="Helical" evidence="2">
    <location>
        <begin position="288"/>
        <end position="308"/>
    </location>
</feature>
<feature type="transmembrane region" description="Helical" evidence="2">
    <location>
        <begin position="385"/>
        <end position="407"/>
    </location>
</feature>
<evidence type="ECO:0000256" key="1">
    <source>
        <dbReference type="SAM" id="MobiDB-lite"/>
    </source>
</evidence>
<keyword evidence="2" id="KW-0472">Membrane</keyword>
<feature type="transmembrane region" description="Helical" evidence="2">
    <location>
        <begin position="21"/>
        <end position="41"/>
    </location>
</feature>